<dbReference type="AlphaFoldDB" id="A0A378I9H8"/>
<organism evidence="4 6">
    <name type="scientific">Legionella birminghamensis</name>
    <dbReference type="NCBI Taxonomy" id="28083"/>
    <lineage>
        <taxon>Bacteria</taxon>
        <taxon>Pseudomonadati</taxon>
        <taxon>Pseudomonadota</taxon>
        <taxon>Gammaproteobacteria</taxon>
        <taxon>Legionellales</taxon>
        <taxon>Legionellaceae</taxon>
        <taxon>Legionella</taxon>
    </lineage>
</organism>
<sequence length="108" mass="12048">MNNTRTGFSNTVIKLIQSVPEGQVATYGLIAQLAGNPRGSRGVGWLLHSCTEKHQLPWHRIIKSNGQLPFPKDSPYFTIQKSKLEEEGVIVENGRVDLKTFLWKEGTG</sequence>
<dbReference type="STRING" id="28083.Lbir_0722"/>
<reference evidence="4 6" key="2">
    <citation type="submission" date="2018-06" db="EMBL/GenBank/DDBJ databases">
        <authorList>
            <consortium name="Pathogen Informatics"/>
            <person name="Doyle S."/>
        </authorList>
    </citation>
    <scope>NUCLEOTIDE SEQUENCE [LARGE SCALE GENOMIC DNA]</scope>
    <source>
        <strain evidence="4 6">NCTC12437</strain>
    </source>
</reference>
<dbReference type="InterPro" id="IPR036388">
    <property type="entry name" value="WH-like_DNA-bd_sf"/>
</dbReference>
<dbReference type="PANTHER" id="PTHR42942:SF1">
    <property type="entry name" value="ALKYLTRANSFERASE-LIKE PROTEIN 1"/>
    <property type="match status" value="1"/>
</dbReference>
<dbReference type="Gene3D" id="1.10.10.10">
    <property type="entry name" value="Winged helix-like DNA-binding domain superfamily/Winged helix DNA-binding domain"/>
    <property type="match status" value="1"/>
</dbReference>
<dbReference type="Pfam" id="PF01035">
    <property type="entry name" value="DNA_binding_1"/>
    <property type="match status" value="1"/>
</dbReference>
<reference evidence="3 5" key="1">
    <citation type="submission" date="2015-11" db="EMBL/GenBank/DDBJ databases">
        <title>Genomic analysis of 38 Legionella species identifies large and diverse effector repertoires.</title>
        <authorList>
            <person name="Burstein D."/>
            <person name="Amaro F."/>
            <person name="Zusman T."/>
            <person name="Lifshitz Z."/>
            <person name="Cohen O."/>
            <person name="Gilbert J.A."/>
            <person name="Pupko T."/>
            <person name="Shuman H.A."/>
            <person name="Segal G."/>
        </authorList>
    </citation>
    <scope>NUCLEOTIDE SEQUENCE [LARGE SCALE GENOMIC DNA]</scope>
    <source>
        <strain evidence="3 5">CDC#1407-AL-14</strain>
    </source>
</reference>
<evidence type="ECO:0000313" key="3">
    <source>
        <dbReference type="EMBL" id="KTC74689.1"/>
    </source>
</evidence>
<keyword evidence="1" id="KW-0227">DNA damage</keyword>
<dbReference type="Proteomes" id="UP000054735">
    <property type="component" value="Unassembled WGS sequence"/>
</dbReference>
<accession>A0A378I9H8</accession>
<keyword evidence="4" id="KW-0808">Transferase</keyword>
<proteinExistence type="predicted"/>
<protein>
    <submittedName>
        <fullName evidence="4">Methylated-DNA--protein-cysteine methyltransferase</fullName>
    </submittedName>
</protein>
<dbReference type="PANTHER" id="PTHR42942">
    <property type="entry name" value="6-O-METHYLGUANINE DNA METHYLTRANSFERASE"/>
    <property type="match status" value="1"/>
</dbReference>
<name>A0A378I9H8_9GAMM</name>
<dbReference type="RefSeq" id="WP_058522832.1">
    <property type="nucleotide sequence ID" value="NZ_CAAAHV010000005.1"/>
</dbReference>
<feature type="domain" description="Methylated-DNA-[protein]-cysteine S-methyltransferase DNA binding" evidence="2">
    <location>
        <begin position="8"/>
        <end position="89"/>
    </location>
</feature>
<dbReference type="InterPro" id="IPR036217">
    <property type="entry name" value="MethylDNA_cys_MeTrfase_DNAb"/>
</dbReference>
<dbReference type="Proteomes" id="UP000255066">
    <property type="component" value="Unassembled WGS sequence"/>
</dbReference>
<dbReference type="CDD" id="cd06445">
    <property type="entry name" value="ATase"/>
    <property type="match status" value="1"/>
</dbReference>
<dbReference type="EMBL" id="LNXT01000008">
    <property type="protein sequence ID" value="KTC74689.1"/>
    <property type="molecule type" value="Genomic_DNA"/>
</dbReference>
<gene>
    <name evidence="3" type="ORF">Lbir_0722</name>
    <name evidence="4" type="ORF">NCTC12437_01265</name>
</gene>
<keyword evidence="4" id="KW-0489">Methyltransferase</keyword>
<dbReference type="InterPro" id="IPR014048">
    <property type="entry name" value="MethylDNA_cys_MeTrfase_DNA-bd"/>
</dbReference>
<evidence type="ECO:0000313" key="4">
    <source>
        <dbReference type="EMBL" id="STX31492.1"/>
    </source>
</evidence>
<dbReference type="GO" id="GO:0006281">
    <property type="term" value="P:DNA repair"/>
    <property type="evidence" value="ECO:0007669"/>
    <property type="project" value="InterPro"/>
</dbReference>
<dbReference type="EMBL" id="UGNW01000001">
    <property type="protein sequence ID" value="STX31492.1"/>
    <property type="molecule type" value="Genomic_DNA"/>
</dbReference>
<dbReference type="GO" id="GO:0032259">
    <property type="term" value="P:methylation"/>
    <property type="evidence" value="ECO:0007669"/>
    <property type="project" value="UniProtKB-KW"/>
</dbReference>
<evidence type="ECO:0000256" key="1">
    <source>
        <dbReference type="ARBA" id="ARBA00022763"/>
    </source>
</evidence>
<dbReference type="GO" id="GO:0008168">
    <property type="term" value="F:methyltransferase activity"/>
    <property type="evidence" value="ECO:0007669"/>
    <property type="project" value="UniProtKB-KW"/>
</dbReference>
<evidence type="ECO:0000259" key="2">
    <source>
        <dbReference type="Pfam" id="PF01035"/>
    </source>
</evidence>
<dbReference type="SUPFAM" id="SSF46767">
    <property type="entry name" value="Methylated DNA-protein cysteine methyltransferase, C-terminal domain"/>
    <property type="match status" value="1"/>
</dbReference>
<evidence type="ECO:0000313" key="5">
    <source>
        <dbReference type="Proteomes" id="UP000054735"/>
    </source>
</evidence>
<keyword evidence="5" id="KW-1185">Reference proteome</keyword>
<evidence type="ECO:0000313" key="6">
    <source>
        <dbReference type="Proteomes" id="UP000255066"/>
    </source>
</evidence>
<dbReference type="OrthoDB" id="9132167at2"/>
<dbReference type="InterPro" id="IPR052520">
    <property type="entry name" value="ATL_DNA_repair"/>
</dbReference>